<keyword evidence="2" id="KW-1185">Reference proteome</keyword>
<evidence type="ECO:0000313" key="2">
    <source>
        <dbReference type="Proteomes" id="UP000789860"/>
    </source>
</evidence>
<proteinExistence type="predicted"/>
<sequence length="146" mass="16289">AVLKGPRLEVQVARPEDPQISSNCKNNTSHGRTCCKYGPPFEAANELLDSDEEDEREREHVPKGTLGPKAKHQLEVMLRKLTYERGAIAKAMTFSIDHSDAADEIVDIICKILVIKETLIPTKVARLYLVSDILHNSSVSVPNVWK</sequence>
<gene>
    <name evidence="1" type="ORF">SCALOS_LOCUS9304</name>
</gene>
<feature type="non-terminal residue" evidence="1">
    <location>
        <position position="146"/>
    </location>
</feature>
<accession>A0ACA9NNR8</accession>
<comment type="caution">
    <text evidence="1">The sequence shown here is derived from an EMBL/GenBank/DDBJ whole genome shotgun (WGS) entry which is preliminary data.</text>
</comment>
<reference evidence="1" key="1">
    <citation type="submission" date="2021-06" db="EMBL/GenBank/DDBJ databases">
        <authorList>
            <person name="Kallberg Y."/>
            <person name="Tangrot J."/>
            <person name="Rosling A."/>
        </authorList>
    </citation>
    <scope>NUCLEOTIDE SEQUENCE</scope>
    <source>
        <strain evidence="1">AU212A</strain>
    </source>
</reference>
<protein>
    <submittedName>
        <fullName evidence="1">7455_t:CDS:1</fullName>
    </submittedName>
</protein>
<organism evidence="1 2">
    <name type="scientific">Scutellospora calospora</name>
    <dbReference type="NCBI Taxonomy" id="85575"/>
    <lineage>
        <taxon>Eukaryota</taxon>
        <taxon>Fungi</taxon>
        <taxon>Fungi incertae sedis</taxon>
        <taxon>Mucoromycota</taxon>
        <taxon>Glomeromycotina</taxon>
        <taxon>Glomeromycetes</taxon>
        <taxon>Diversisporales</taxon>
        <taxon>Gigasporaceae</taxon>
        <taxon>Scutellospora</taxon>
    </lineage>
</organism>
<dbReference type="Proteomes" id="UP000789860">
    <property type="component" value="Unassembled WGS sequence"/>
</dbReference>
<feature type="non-terminal residue" evidence="1">
    <location>
        <position position="1"/>
    </location>
</feature>
<evidence type="ECO:0000313" key="1">
    <source>
        <dbReference type="EMBL" id="CAG8668988.1"/>
    </source>
</evidence>
<dbReference type="EMBL" id="CAJVPM010028201">
    <property type="protein sequence ID" value="CAG8668988.1"/>
    <property type="molecule type" value="Genomic_DNA"/>
</dbReference>
<name>A0ACA9NNR8_9GLOM</name>